<feature type="transmembrane region" description="Helical" evidence="1">
    <location>
        <begin position="7"/>
        <end position="26"/>
    </location>
</feature>
<feature type="transmembrane region" description="Helical" evidence="1">
    <location>
        <begin position="83"/>
        <end position="102"/>
    </location>
</feature>
<keyword evidence="3" id="KW-1185">Reference proteome</keyword>
<organism evidence="2 3">
    <name type="scientific">Paenibacillus glacialis</name>
    <dbReference type="NCBI Taxonomy" id="494026"/>
    <lineage>
        <taxon>Bacteria</taxon>
        <taxon>Bacillati</taxon>
        <taxon>Bacillota</taxon>
        <taxon>Bacilli</taxon>
        <taxon>Bacillales</taxon>
        <taxon>Paenibacillaceae</taxon>
        <taxon>Paenibacillus</taxon>
    </lineage>
</organism>
<reference evidence="2 3" key="1">
    <citation type="submission" date="2016-03" db="EMBL/GenBank/DDBJ databases">
        <title>Draft genome sequence of Paenibacillus glacialis DSM 22343.</title>
        <authorList>
            <person name="Shin S.-K."/>
            <person name="Yi H."/>
        </authorList>
    </citation>
    <scope>NUCLEOTIDE SEQUENCE [LARGE SCALE GENOMIC DNA]</scope>
    <source>
        <strain evidence="2 3">DSM 22343</strain>
    </source>
</reference>
<keyword evidence="1" id="KW-0472">Membrane</keyword>
<dbReference type="AlphaFoldDB" id="A0A168M9C3"/>
<dbReference type="STRING" id="494026.PGLA_07010"/>
<name>A0A168M9C3_9BACL</name>
<evidence type="ECO:0000313" key="2">
    <source>
        <dbReference type="EMBL" id="OAB44398.1"/>
    </source>
</evidence>
<feature type="transmembrane region" description="Helical" evidence="1">
    <location>
        <begin position="46"/>
        <end position="71"/>
    </location>
</feature>
<keyword evidence="1" id="KW-1133">Transmembrane helix</keyword>
<proteinExistence type="predicted"/>
<dbReference type="EMBL" id="LVJH01000007">
    <property type="protein sequence ID" value="OAB44398.1"/>
    <property type="molecule type" value="Genomic_DNA"/>
</dbReference>
<dbReference type="RefSeq" id="WP_068530759.1">
    <property type="nucleotide sequence ID" value="NZ_LVJH01000007.1"/>
</dbReference>
<dbReference type="Proteomes" id="UP000076967">
    <property type="component" value="Unassembled WGS sequence"/>
</dbReference>
<accession>A0A168M9C3</accession>
<evidence type="ECO:0000256" key="1">
    <source>
        <dbReference type="SAM" id="Phobius"/>
    </source>
</evidence>
<evidence type="ECO:0000313" key="3">
    <source>
        <dbReference type="Proteomes" id="UP000076967"/>
    </source>
</evidence>
<sequence length="149" mass="16689">MRGLLKLGGYCNLVISLLHIVGLFWAKEFFRVTGVAEPMTQLSVLHYSLPYLLTVLVAIAFALFGIYAVFAEDGFIKLPFKKNVIYGIVIIYFIRGFGEWIGHAVLGSVNASETLYSSIAIAIGAMYGLGGWYLFNKTKTIRRINENRR</sequence>
<keyword evidence="1" id="KW-0812">Transmembrane</keyword>
<feature type="transmembrane region" description="Helical" evidence="1">
    <location>
        <begin position="114"/>
        <end position="135"/>
    </location>
</feature>
<protein>
    <submittedName>
        <fullName evidence="2">Uncharacterized protein</fullName>
    </submittedName>
</protein>
<dbReference type="OrthoDB" id="982853at2"/>
<comment type="caution">
    <text evidence="2">The sequence shown here is derived from an EMBL/GenBank/DDBJ whole genome shotgun (WGS) entry which is preliminary data.</text>
</comment>
<gene>
    <name evidence="2" type="ORF">PGLA_07010</name>
</gene>